<dbReference type="PANTHER" id="PTHR33568">
    <property type="entry name" value="DNA POLYMERASE"/>
    <property type="match status" value="1"/>
</dbReference>
<dbReference type="Gene3D" id="3.90.1600.10">
    <property type="entry name" value="Palm domain of DNA polymerase"/>
    <property type="match status" value="1"/>
</dbReference>
<evidence type="ECO:0008006" key="3">
    <source>
        <dbReference type="Google" id="ProtNLM"/>
    </source>
</evidence>
<comment type="caution">
    <text evidence="1">The sequence shown here is derived from an EMBL/GenBank/DDBJ whole genome shotgun (WGS) entry which is preliminary data.</text>
</comment>
<evidence type="ECO:0000313" key="2">
    <source>
        <dbReference type="Proteomes" id="UP001432027"/>
    </source>
</evidence>
<dbReference type="Proteomes" id="UP001432027">
    <property type="component" value="Unassembled WGS sequence"/>
</dbReference>
<dbReference type="AlphaFoldDB" id="A0AAV5U0W7"/>
<organism evidence="1 2">
    <name type="scientific">Pristionchus entomophagus</name>
    <dbReference type="NCBI Taxonomy" id="358040"/>
    <lineage>
        <taxon>Eukaryota</taxon>
        <taxon>Metazoa</taxon>
        <taxon>Ecdysozoa</taxon>
        <taxon>Nematoda</taxon>
        <taxon>Chromadorea</taxon>
        <taxon>Rhabditida</taxon>
        <taxon>Rhabditina</taxon>
        <taxon>Diplogasteromorpha</taxon>
        <taxon>Diplogasteroidea</taxon>
        <taxon>Neodiplogasteridae</taxon>
        <taxon>Pristionchus</taxon>
    </lineage>
</organism>
<dbReference type="EMBL" id="BTSX01000005">
    <property type="protein sequence ID" value="GMT00102.1"/>
    <property type="molecule type" value="Genomic_DNA"/>
</dbReference>
<accession>A0AAV5U0W7</accession>
<proteinExistence type="predicted"/>
<gene>
    <name evidence="1" type="ORF">PENTCL1PPCAC_22276</name>
</gene>
<name>A0AAV5U0W7_9BILA</name>
<dbReference type="InterPro" id="IPR043502">
    <property type="entry name" value="DNA/RNA_pol_sf"/>
</dbReference>
<evidence type="ECO:0000313" key="1">
    <source>
        <dbReference type="EMBL" id="GMT00102.1"/>
    </source>
</evidence>
<keyword evidence="2" id="KW-1185">Reference proteome</keyword>
<dbReference type="SUPFAM" id="SSF56672">
    <property type="entry name" value="DNA/RNA polymerases"/>
    <property type="match status" value="1"/>
</dbReference>
<dbReference type="InterPro" id="IPR023211">
    <property type="entry name" value="DNA_pol_palm_dom_sf"/>
</dbReference>
<dbReference type="PANTHER" id="PTHR33568:SF3">
    <property type="entry name" value="DNA-DIRECTED DNA POLYMERASE"/>
    <property type="match status" value="1"/>
</dbReference>
<protein>
    <recommendedName>
        <fullName evidence="3">DNA-directed DNA polymerase</fullName>
    </recommendedName>
</protein>
<sequence length="334" mass="37710">MKLKFQASGFPVGVNTDQEKEEYCARVGEKVGFVLRPDEVVKSTSLRTVSKFCCNSCRGKLAEVPMRATTEFLTVEECEKLHKDGSRIILDIKPLSDDMLVVVHKPRVETVRANRYSAVHHAVFVTAYSRVLLYSLVKKVGRRAAYMDTDSIVFEMRRDEEDPLAHLLTGELGDLTDEIKEGCEIDEAVFAGCKNYSMEIVNKETKEVETKQALRGFTKDVNAARLLAHAEIEKQVFKHSDEPFISVVRQELKRTMGKIYTGEHTKKWRCVSIKNIDVGEGKPSTSVHSDSWEIVFMATNPQSDTDASPAAKSNCVVIRCSNHFRVLCYLVYCL</sequence>
<reference evidence="1" key="1">
    <citation type="submission" date="2023-10" db="EMBL/GenBank/DDBJ databases">
        <title>Genome assembly of Pristionchus species.</title>
        <authorList>
            <person name="Yoshida K."/>
            <person name="Sommer R.J."/>
        </authorList>
    </citation>
    <scope>NUCLEOTIDE SEQUENCE</scope>
    <source>
        <strain evidence="1">RS0144</strain>
    </source>
</reference>